<proteinExistence type="predicted"/>
<dbReference type="SUPFAM" id="SSF50978">
    <property type="entry name" value="WD40 repeat-like"/>
    <property type="match status" value="1"/>
</dbReference>
<name>A0AAN5IFF1_9BILA</name>
<dbReference type="InterPro" id="IPR015943">
    <property type="entry name" value="WD40/YVTN_repeat-like_dom_sf"/>
</dbReference>
<feature type="compositionally biased region" description="Low complexity" evidence="1">
    <location>
        <begin position="827"/>
        <end position="838"/>
    </location>
</feature>
<evidence type="ECO:0000313" key="2">
    <source>
        <dbReference type="EMBL" id="GMR60901.1"/>
    </source>
</evidence>
<accession>A0AAN5IFF1</accession>
<dbReference type="AlphaFoldDB" id="A0AAN5IFF1"/>
<dbReference type="PANTHER" id="PTHR13950">
    <property type="entry name" value="RABCONNECTIN-RELATED"/>
    <property type="match status" value="1"/>
</dbReference>
<comment type="caution">
    <text evidence="2">The sequence shown here is derived from an EMBL/GenBank/DDBJ whole genome shotgun (WGS) entry which is preliminary data.</text>
</comment>
<dbReference type="EMBL" id="BTRK01000006">
    <property type="protein sequence ID" value="GMR60901.1"/>
    <property type="molecule type" value="Genomic_DNA"/>
</dbReference>
<dbReference type="GO" id="GO:0007035">
    <property type="term" value="P:vacuolar acidification"/>
    <property type="evidence" value="ECO:0007669"/>
    <property type="project" value="TreeGrafter"/>
</dbReference>
<feature type="non-terminal residue" evidence="2">
    <location>
        <position position="1"/>
    </location>
</feature>
<sequence>DVGGVDGLHFTACAVGFELVVLANNERVELISTPTTKNGASPTTKNGASPSITRVVCSHDSGRVAVSFGSLIRTFAPTRSRLSTGRIIDYDWRETQSIISCAPIDCMQWASGRRLMISCENFLFLCHHAIFTEGSRVTYPLFAEDHSLRVNQWNRVWKCIVREPIHHIDCSPDGVYFATRRRNDETVRVWYTETRVPNEDVPASLKPVVVFRIFLGARVTGFEWRRTGRLMPRYCVQNCLITWCEDTTARIWKESTAVEKRRRGETRDLAVNGDDTGCSDSNLHLKPTKLRIKRLTNHLLGKLKSLQRECPGDSSEVHPSGTLAILGPVDSNFATIKSPAPSDCFHLAAEFKLPGCPMRNGYRLDQKAFSVQWMNNKEFVFTKGAESVVSAALSEEFAKKSSSYLNSAPAKAELEKLLHRWNSTRDILYAIHPIDGSLLIWNMDGLDDELKAPSVSFTSRMPEVFPLVSTSCPAALATFHPHEPAYIDVIRRIAKKGLVRLKSNDQMTTPIVQLVANQGRGGSLTFWKMSTHTRFNVIYHVSQIGRMAGTRMNMMSSHPITPEVVQREETTIVNRELQTIEQGIPRLETYQVDENNLVDVLRVTEEMIGPFYIPSLTLIGVKEEERDEDEEQAKTKAVALRSSRTVSKRKASFDLADASIPKKQTRKGQSVMVRIVKEEDAVTPLRLALANSQMQRRPTAITGSEVEGEEMAVAAPQPSPANQRKKPKWNGHLVRTVKVEEVATIAPQGTIANSSQQHQMMQASRKRALVEAPSSPSLTPLPPPEYTGRKAQVAARNGIESNPTAPSISVPHLPPALPAPKVRLALTAPPSSSTSTAAAPPPAKRTKRG</sequence>
<keyword evidence="3" id="KW-1185">Reference proteome</keyword>
<dbReference type="InterPro" id="IPR052208">
    <property type="entry name" value="DmX-like/RAVE_component"/>
</dbReference>
<organism evidence="2 3">
    <name type="scientific">Pristionchus mayeri</name>
    <dbReference type="NCBI Taxonomy" id="1317129"/>
    <lineage>
        <taxon>Eukaryota</taxon>
        <taxon>Metazoa</taxon>
        <taxon>Ecdysozoa</taxon>
        <taxon>Nematoda</taxon>
        <taxon>Chromadorea</taxon>
        <taxon>Rhabditida</taxon>
        <taxon>Rhabditina</taxon>
        <taxon>Diplogasteromorpha</taxon>
        <taxon>Diplogasteroidea</taxon>
        <taxon>Neodiplogasteridae</taxon>
        <taxon>Pristionchus</taxon>
    </lineage>
</organism>
<evidence type="ECO:0008006" key="4">
    <source>
        <dbReference type="Google" id="ProtNLM"/>
    </source>
</evidence>
<dbReference type="PANTHER" id="PTHR13950:SF9">
    <property type="entry name" value="RABCONNECTIN-3A"/>
    <property type="match status" value="1"/>
</dbReference>
<gene>
    <name evidence="2" type="ORF">PMAYCL1PPCAC_31096</name>
</gene>
<dbReference type="Proteomes" id="UP001328107">
    <property type="component" value="Unassembled WGS sequence"/>
</dbReference>
<dbReference type="InterPro" id="IPR036322">
    <property type="entry name" value="WD40_repeat_dom_sf"/>
</dbReference>
<protein>
    <recommendedName>
        <fullName evidence="4">WD40 domain-containing protein</fullName>
    </recommendedName>
</protein>
<reference evidence="3" key="1">
    <citation type="submission" date="2022-10" db="EMBL/GenBank/DDBJ databases">
        <title>Genome assembly of Pristionchus species.</title>
        <authorList>
            <person name="Yoshida K."/>
            <person name="Sommer R.J."/>
        </authorList>
    </citation>
    <scope>NUCLEOTIDE SEQUENCE [LARGE SCALE GENOMIC DNA]</scope>
    <source>
        <strain evidence="3">RS5460</strain>
    </source>
</reference>
<evidence type="ECO:0000313" key="3">
    <source>
        <dbReference type="Proteomes" id="UP001328107"/>
    </source>
</evidence>
<feature type="region of interest" description="Disordered" evidence="1">
    <location>
        <begin position="770"/>
        <end position="849"/>
    </location>
</feature>
<dbReference type="GO" id="GO:0043291">
    <property type="term" value="C:RAVE complex"/>
    <property type="evidence" value="ECO:0007669"/>
    <property type="project" value="TreeGrafter"/>
</dbReference>
<evidence type="ECO:0000256" key="1">
    <source>
        <dbReference type="SAM" id="MobiDB-lite"/>
    </source>
</evidence>
<dbReference type="Gene3D" id="2.130.10.10">
    <property type="entry name" value="YVTN repeat-like/Quinoprotein amine dehydrogenase"/>
    <property type="match status" value="1"/>
</dbReference>